<feature type="compositionally biased region" description="Low complexity" evidence="1">
    <location>
        <begin position="466"/>
        <end position="482"/>
    </location>
</feature>
<evidence type="ECO:0000256" key="1">
    <source>
        <dbReference type="SAM" id="MobiDB-lite"/>
    </source>
</evidence>
<keyword evidence="2" id="KW-0732">Signal</keyword>
<dbReference type="Pfam" id="PF09471">
    <property type="entry name" value="Peptidase_M64"/>
    <property type="match status" value="2"/>
</dbReference>
<dbReference type="Proteomes" id="UP000198765">
    <property type="component" value="Chromosome I"/>
</dbReference>
<dbReference type="AlphaFoldDB" id="A0A1A8ZRK0"/>
<organism evidence="3 4">
    <name type="scientific">Micromonospora narathiwatensis</name>
    <dbReference type="NCBI Taxonomy" id="299146"/>
    <lineage>
        <taxon>Bacteria</taxon>
        <taxon>Bacillati</taxon>
        <taxon>Actinomycetota</taxon>
        <taxon>Actinomycetes</taxon>
        <taxon>Micromonosporales</taxon>
        <taxon>Micromonosporaceae</taxon>
        <taxon>Micromonospora</taxon>
    </lineage>
</organism>
<dbReference type="RefSeq" id="WP_091195065.1">
    <property type="nucleotide sequence ID" value="NZ_LT594324.1"/>
</dbReference>
<sequence length="865" mass="92068">MRFKVAILAALALVTGLLTGAGPASGAPADGPPMPLPNPKVHPIQVTGPAAERLNLIILGDGYQWDQQKLFLADVDRNLAVMWATEPFRTYRDYINVYAVEIASIDYGVRCDPDGRVRNPDGTIRDTGQREGPINAKNTALRMIYQDGCSDPLSRGTVYGGAPVNCANYAAYYPAGVNPCETGNQAHNRIIDNYVAPVLGIPRTAQNLQTLAIFNTFTYGGIGGTQATTSGGSPQGPLISLHEIGHSLGTLVDEYPYSSRDVVRSCYTGGEPSSFHHTTYTDPQKMVEDQKKWWRWVGEESLSGGTIGTHEGGGMYPCGQRRPSEHSMMRWIGFDFDQIGLEHMVARVTGMRNSGQMNVRHTPLGTVASDSVLWVEPGQPRYHELKVTWRIGGPNGTVLDTHNSSNLDLGELNLPAGTVVHVEVRDPVGPDGTDWVRNPSTGNTATDSGYNGPRFVQTRQWTVGDTTATPSSPAATITGSTPNTQPVAGDEVVYVRTNHPADRILDVAWSLDGEALPNPHNSRDLDLGALELASGTHELAAVVTDPADPGGVSDRIEWTVDNAMPTAPRTLSEPLTRLAGNLEHPVYFDGWDMWLDPQDDHTGYDEDRYVVGQLRLDKDGWFNYFGFPEQPMPESPFQFRHSGTNIKALTYGNLGTGGLSKAAFEQTLPDNHPSGGFVPGFGTHLVEHRAIDAAGNIGEPSAYRATVLPGSSPDCTRTLTGQQSRVVAGEGVTCLKGAQVNGGVSVRPGASLVVTDSSINGGLASAGAQAVQLFGSTVNGGSRINGTTRDVTIAGSTFNGPLTVSDNVQVSANERFSRLSGAYGPILVGSRVNGPLNCAGNSAAVKDFGAPNTVNGVKSGDCAAL</sequence>
<evidence type="ECO:0000313" key="4">
    <source>
        <dbReference type="Proteomes" id="UP000198765"/>
    </source>
</evidence>
<proteinExistence type="predicted"/>
<protein>
    <submittedName>
        <fullName evidence="3">IgA Peptidase M64</fullName>
    </submittedName>
</protein>
<dbReference type="OrthoDB" id="4523226at2"/>
<dbReference type="GO" id="GO:0008237">
    <property type="term" value="F:metallopeptidase activity"/>
    <property type="evidence" value="ECO:0007669"/>
    <property type="project" value="InterPro"/>
</dbReference>
<name>A0A1A8ZRK0_9ACTN</name>
<gene>
    <name evidence="3" type="ORF">GA0070621_2616</name>
</gene>
<evidence type="ECO:0000313" key="3">
    <source>
        <dbReference type="EMBL" id="SBT46453.1"/>
    </source>
</evidence>
<dbReference type="InterPro" id="IPR024079">
    <property type="entry name" value="MetalloPept_cat_dom_sf"/>
</dbReference>
<accession>A0A1A8ZRK0</accession>
<feature type="chain" id="PRO_5008382912" evidence="2">
    <location>
        <begin position="27"/>
        <end position="865"/>
    </location>
</feature>
<dbReference type="Gene3D" id="3.40.390.10">
    <property type="entry name" value="Collagenase (Catalytic Domain)"/>
    <property type="match status" value="1"/>
</dbReference>
<dbReference type="EMBL" id="LT594324">
    <property type="protein sequence ID" value="SBT46453.1"/>
    <property type="molecule type" value="Genomic_DNA"/>
</dbReference>
<evidence type="ECO:0000256" key="2">
    <source>
        <dbReference type="SAM" id="SignalP"/>
    </source>
</evidence>
<feature type="region of interest" description="Disordered" evidence="1">
    <location>
        <begin position="427"/>
        <end position="485"/>
    </location>
</feature>
<feature type="signal peptide" evidence="2">
    <location>
        <begin position="1"/>
        <end position="26"/>
    </location>
</feature>
<feature type="compositionally biased region" description="Polar residues" evidence="1">
    <location>
        <begin position="438"/>
        <end position="449"/>
    </location>
</feature>
<dbReference type="InterPro" id="IPR019026">
    <property type="entry name" value="Peptidase_M64_IgA"/>
</dbReference>
<keyword evidence="4" id="KW-1185">Reference proteome</keyword>
<reference evidence="3 4" key="1">
    <citation type="submission" date="2016-06" db="EMBL/GenBank/DDBJ databases">
        <authorList>
            <person name="Kjaerup R.B."/>
            <person name="Dalgaard T.S."/>
            <person name="Juul-Madsen H.R."/>
        </authorList>
    </citation>
    <scope>NUCLEOTIDE SEQUENCE [LARGE SCALE GENOMIC DNA]</scope>
    <source>
        <strain evidence="3 4">DSM 45248</strain>
    </source>
</reference>
<dbReference type="PATRIC" id="fig|299146.4.peg.2711"/>